<dbReference type="RefSeq" id="WP_076410882.1">
    <property type="nucleotide sequence ID" value="NZ_MJMN01000009.1"/>
</dbReference>
<feature type="region of interest" description="Disordered" evidence="1">
    <location>
        <begin position="1"/>
        <end position="23"/>
    </location>
</feature>
<dbReference type="AlphaFoldDB" id="A0A1R1JVV9"/>
<name>A0A1R1JVV9_ALCXX</name>
<gene>
    <name evidence="2" type="ORF">BIZ92_23330</name>
</gene>
<dbReference type="EMBL" id="MJMN01000009">
    <property type="protein sequence ID" value="OMG89747.1"/>
    <property type="molecule type" value="Genomic_DNA"/>
</dbReference>
<proteinExistence type="predicted"/>
<reference evidence="2 3" key="1">
    <citation type="submission" date="2016-09" db="EMBL/GenBank/DDBJ databases">
        <title>Phylogenomics of Achromobacter.</title>
        <authorList>
            <person name="Jeukens J."/>
            <person name="Freschi L."/>
            <person name="Vincent A.T."/>
            <person name="Emond-Rheault J.-G."/>
            <person name="Kukavica-Ibrulj I."/>
            <person name="Charette S.J."/>
            <person name="Levesque R.C."/>
        </authorList>
    </citation>
    <scope>NUCLEOTIDE SEQUENCE [LARGE SCALE GENOMIC DNA]</scope>
    <source>
        <strain evidence="2 3">AUS488</strain>
    </source>
</reference>
<comment type="caution">
    <text evidence="2">The sequence shown here is derived from an EMBL/GenBank/DDBJ whole genome shotgun (WGS) entry which is preliminary data.</text>
</comment>
<protein>
    <submittedName>
        <fullName evidence="2">Uncharacterized protein</fullName>
    </submittedName>
</protein>
<feature type="compositionally biased region" description="Polar residues" evidence="1">
    <location>
        <begin position="14"/>
        <end position="23"/>
    </location>
</feature>
<organism evidence="2 3">
    <name type="scientific">Alcaligenes xylosoxydans xylosoxydans</name>
    <name type="common">Achromobacter xylosoxidans</name>
    <dbReference type="NCBI Taxonomy" id="85698"/>
    <lineage>
        <taxon>Bacteria</taxon>
        <taxon>Pseudomonadati</taxon>
        <taxon>Pseudomonadota</taxon>
        <taxon>Betaproteobacteria</taxon>
        <taxon>Burkholderiales</taxon>
        <taxon>Alcaligenaceae</taxon>
        <taxon>Achromobacter</taxon>
    </lineage>
</organism>
<dbReference type="Proteomes" id="UP000187251">
    <property type="component" value="Unassembled WGS sequence"/>
</dbReference>
<evidence type="ECO:0000313" key="3">
    <source>
        <dbReference type="Proteomes" id="UP000187251"/>
    </source>
</evidence>
<dbReference type="OrthoDB" id="7031433at2"/>
<evidence type="ECO:0000313" key="2">
    <source>
        <dbReference type="EMBL" id="OMG89747.1"/>
    </source>
</evidence>
<sequence length="77" mass="8273">MNKINDGGPAFPQSWRTQPQDMGTSGATLRDYFAAKALSGLAGRKFHKGDRGEGYAEWAASMAYEFADAMLAARGAQ</sequence>
<evidence type="ECO:0000256" key="1">
    <source>
        <dbReference type="SAM" id="MobiDB-lite"/>
    </source>
</evidence>
<accession>A0A1R1JVV9</accession>